<feature type="domain" description="Response regulatory" evidence="8">
    <location>
        <begin position="561"/>
        <end position="680"/>
    </location>
</feature>
<gene>
    <name evidence="9" type="ORF">DJ019_02975</name>
</gene>
<feature type="transmembrane region" description="Helical" evidence="6">
    <location>
        <begin position="269"/>
        <end position="289"/>
    </location>
</feature>
<dbReference type="Pfam" id="PF00072">
    <property type="entry name" value="Response_reg"/>
    <property type="match status" value="1"/>
</dbReference>
<evidence type="ECO:0000256" key="2">
    <source>
        <dbReference type="ARBA" id="ARBA00012438"/>
    </source>
</evidence>
<keyword evidence="6" id="KW-0472">Membrane</keyword>
<feature type="domain" description="Histidine kinase" evidence="7">
    <location>
        <begin position="318"/>
        <end position="534"/>
    </location>
</feature>
<keyword evidence="3 5" id="KW-0597">Phosphoprotein</keyword>
<keyword evidence="6" id="KW-1133">Transmembrane helix</keyword>
<dbReference type="PANTHER" id="PTHR45339">
    <property type="entry name" value="HYBRID SIGNAL TRANSDUCTION HISTIDINE KINASE J"/>
    <property type="match status" value="1"/>
</dbReference>
<keyword evidence="10" id="KW-1185">Reference proteome</keyword>
<dbReference type="Pfam" id="PF00512">
    <property type="entry name" value="HisKA"/>
    <property type="match status" value="1"/>
</dbReference>
<proteinExistence type="predicted"/>
<comment type="catalytic activity">
    <reaction evidence="1">
        <text>ATP + protein L-histidine = ADP + protein N-phospho-L-histidine.</text>
        <dbReference type="EC" id="2.7.13.3"/>
    </reaction>
</comment>
<dbReference type="InterPro" id="IPR003661">
    <property type="entry name" value="HisK_dim/P_dom"/>
</dbReference>
<dbReference type="AlphaFoldDB" id="A0A328BSK4"/>
<dbReference type="PROSITE" id="PS50109">
    <property type="entry name" value="HIS_KIN"/>
    <property type="match status" value="1"/>
</dbReference>
<dbReference type="Gene3D" id="3.30.565.10">
    <property type="entry name" value="Histidine kinase-like ATPase, C-terminal domain"/>
    <property type="match status" value="1"/>
</dbReference>
<evidence type="ECO:0000256" key="6">
    <source>
        <dbReference type="SAM" id="Phobius"/>
    </source>
</evidence>
<dbReference type="CDD" id="cd17546">
    <property type="entry name" value="REC_hyHK_CKI1_RcsC-like"/>
    <property type="match status" value="1"/>
</dbReference>
<dbReference type="InterPro" id="IPR004358">
    <property type="entry name" value="Sig_transdc_His_kin-like_C"/>
</dbReference>
<dbReference type="Pfam" id="PF02518">
    <property type="entry name" value="HATPase_c"/>
    <property type="match status" value="1"/>
</dbReference>
<evidence type="ECO:0000313" key="10">
    <source>
        <dbReference type="Proteomes" id="UP000249524"/>
    </source>
</evidence>
<dbReference type="PROSITE" id="PS50110">
    <property type="entry name" value="RESPONSE_REGULATORY"/>
    <property type="match status" value="1"/>
</dbReference>
<dbReference type="SMART" id="SM00387">
    <property type="entry name" value="HATPase_c"/>
    <property type="match status" value="1"/>
</dbReference>
<keyword evidence="6" id="KW-0812">Transmembrane</keyword>
<dbReference type="EC" id="2.7.13.3" evidence="2"/>
<dbReference type="SMART" id="SM00448">
    <property type="entry name" value="REC"/>
    <property type="match status" value="1"/>
</dbReference>
<comment type="caution">
    <text evidence="9">The sequence shown here is derived from an EMBL/GenBank/DDBJ whole genome shotgun (WGS) entry which is preliminary data.</text>
</comment>
<dbReference type="InterPro" id="IPR007892">
    <property type="entry name" value="CHASE4"/>
</dbReference>
<dbReference type="InterPro" id="IPR003594">
    <property type="entry name" value="HATPase_dom"/>
</dbReference>
<dbReference type="Pfam" id="PF05228">
    <property type="entry name" value="CHASE4"/>
    <property type="match status" value="1"/>
</dbReference>
<dbReference type="InterPro" id="IPR005467">
    <property type="entry name" value="His_kinase_dom"/>
</dbReference>
<dbReference type="CDD" id="cd16922">
    <property type="entry name" value="HATPase_EvgS-ArcB-TorS-like"/>
    <property type="match status" value="1"/>
</dbReference>
<protein>
    <recommendedName>
        <fullName evidence="2">histidine kinase</fullName>
        <ecNumber evidence="2">2.7.13.3</ecNumber>
    </recommendedName>
</protein>
<evidence type="ECO:0000256" key="5">
    <source>
        <dbReference type="PROSITE-ProRule" id="PRU00169"/>
    </source>
</evidence>
<dbReference type="SUPFAM" id="SSF47384">
    <property type="entry name" value="Homodimeric domain of signal transducing histidine kinase"/>
    <property type="match status" value="1"/>
</dbReference>
<feature type="modified residue" description="4-aspartylphosphate" evidence="5">
    <location>
        <position position="610"/>
    </location>
</feature>
<dbReference type="GO" id="GO:0000155">
    <property type="term" value="F:phosphorelay sensor kinase activity"/>
    <property type="evidence" value="ECO:0007669"/>
    <property type="project" value="InterPro"/>
</dbReference>
<feature type="transmembrane region" description="Helical" evidence="6">
    <location>
        <begin position="15"/>
        <end position="37"/>
    </location>
</feature>
<accession>A0A328BSK4</accession>
<name>A0A328BSK4_9CAUL</name>
<dbReference type="SUPFAM" id="SSF55874">
    <property type="entry name" value="ATPase domain of HSP90 chaperone/DNA topoisomerase II/histidine kinase"/>
    <property type="match status" value="1"/>
</dbReference>
<dbReference type="Gene3D" id="3.40.50.2300">
    <property type="match status" value="1"/>
</dbReference>
<dbReference type="PROSITE" id="PS51257">
    <property type="entry name" value="PROKAR_LIPOPROTEIN"/>
    <property type="match status" value="1"/>
</dbReference>
<evidence type="ECO:0000259" key="7">
    <source>
        <dbReference type="PROSITE" id="PS50109"/>
    </source>
</evidence>
<dbReference type="PRINTS" id="PR00344">
    <property type="entry name" value="BCTRLSENSOR"/>
</dbReference>
<dbReference type="Gene3D" id="1.10.287.130">
    <property type="match status" value="1"/>
</dbReference>
<dbReference type="PANTHER" id="PTHR45339:SF1">
    <property type="entry name" value="HYBRID SIGNAL TRANSDUCTION HISTIDINE KINASE J"/>
    <property type="match status" value="1"/>
</dbReference>
<keyword evidence="4" id="KW-0902">Two-component regulatory system</keyword>
<evidence type="ECO:0000256" key="4">
    <source>
        <dbReference type="ARBA" id="ARBA00023012"/>
    </source>
</evidence>
<dbReference type="InterPro" id="IPR011006">
    <property type="entry name" value="CheY-like_superfamily"/>
</dbReference>
<organism evidence="9 10">
    <name type="scientific">Phenylobacterium kunshanense</name>
    <dbReference type="NCBI Taxonomy" id="1445034"/>
    <lineage>
        <taxon>Bacteria</taxon>
        <taxon>Pseudomonadati</taxon>
        <taxon>Pseudomonadota</taxon>
        <taxon>Alphaproteobacteria</taxon>
        <taxon>Caulobacterales</taxon>
        <taxon>Caulobacteraceae</taxon>
        <taxon>Phenylobacterium</taxon>
    </lineage>
</organism>
<dbReference type="Proteomes" id="UP000249524">
    <property type="component" value="Unassembled WGS sequence"/>
</dbReference>
<reference evidence="9 10" key="1">
    <citation type="submission" date="2018-05" db="EMBL/GenBank/DDBJ databases">
        <authorList>
            <person name="Lanie J.A."/>
            <person name="Ng W.-L."/>
            <person name="Kazmierczak K.M."/>
            <person name="Andrzejewski T.M."/>
            <person name="Davidsen T.M."/>
            <person name="Wayne K.J."/>
            <person name="Tettelin H."/>
            <person name="Glass J.I."/>
            <person name="Rusch D."/>
            <person name="Podicherti R."/>
            <person name="Tsui H.-C.T."/>
            <person name="Winkler M.E."/>
        </authorList>
    </citation>
    <scope>NUCLEOTIDE SEQUENCE [LARGE SCALE GENOMIC DNA]</scope>
    <source>
        <strain evidence="9 10">BUT-10</strain>
    </source>
</reference>
<sequence>MGGEARDRAWASPNAVMALAIAAALIVLAGCGALIWYSGAAVDRLTEARETRLMERVIARRESRLRDELASVAVWSDAYDRTARDYDPEWAQINYGDYFHPYMGHDLSLVFDAGDRVIYASVDGATVDPRSLAPFARAAVPLAANARRATAEKISRNPDALGFDRFGAAEAALKVGDQLFIAGAATIVPEPEYERPLLVGPETVVVTAIKIGPTYLASLEADYGLKAARLLPPGSRTRPAVTLTGPGGEIVGRMAWKPERPGVGVYRNAAWEIAGVGAMMMLLVAVVVLRVRGLAEDVVRERDRAEAGDRAKSDFIANMSHEIRTPLNGVLGMAQVMEAHDLSPDQRGRLRVIRESGATLLSLLNDVLDLSKIEAGKLEIVEAPFRVDELTERVCGTFAGVAAAKNLALDHTVDPTVAGVWIGDGLRLRQVLSNLVSNAVKFTDQGRVALAVDATPRGVRFVVSDTGIGIERSKLPKLFSKFAQADASTTRRYGGTGLGLAISHRLVQMMGGTIEATSRPGEGSIFTVVMPLRRSAGEIVRPPPPPPVETPPAFVRDAPLRVLAAEDNATNQLVLRALLEPLGAEVTMVADGLEAVEAFSRGAFDVVLMDVQMPRMNGLDATQAIRELEARRGGPTTPILALTANVMSHQIESYLDAGMDGHIAKPLDLSTFYGALDEVLSAGASDREAASA</sequence>
<evidence type="ECO:0000256" key="3">
    <source>
        <dbReference type="ARBA" id="ARBA00022553"/>
    </source>
</evidence>
<dbReference type="EMBL" id="QFYS01000001">
    <property type="protein sequence ID" value="RAK68986.1"/>
    <property type="molecule type" value="Genomic_DNA"/>
</dbReference>
<dbReference type="SUPFAM" id="SSF52172">
    <property type="entry name" value="CheY-like"/>
    <property type="match status" value="1"/>
</dbReference>
<dbReference type="InterPro" id="IPR036097">
    <property type="entry name" value="HisK_dim/P_sf"/>
</dbReference>
<evidence type="ECO:0000313" key="9">
    <source>
        <dbReference type="EMBL" id="RAK68986.1"/>
    </source>
</evidence>
<evidence type="ECO:0000256" key="1">
    <source>
        <dbReference type="ARBA" id="ARBA00000085"/>
    </source>
</evidence>
<dbReference type="SMART" id="SM00388">
    <property type="entry name" value="HisKA"/>
    <property type="match status" value="1"/>
</dbReference>
<dbReference type="FunFam" id="3.30.565.10:FF:000010">
    <property type="entry name" value="Sensor histidine kinase RcsC"/>
    <property type="match status" value="1"/>
</dbReference>
<dbReference type="InterPro" id="IPR036890">
    <property type="entry name" value="HATPase_C_sf"/>
</dbReference>
<dbReference type="InterPro" id="IPR001789">
    <property type="entry name" value="Sig_transdc_resp-reg_receiver"/>
</dbReference>
<dbReference type="CDD" id="cd00082">
    <property type="entry name" value="HisKA"/>
    <property type="match status" value="1"/>
</dbReference>
<evidence type="ECO:0000259" key="8">
    <source>
        <dbReference type="PROSITE" id="PS50110"/>
    </source>
</evidence>